<protein>
    <submittedName>
        <fullName evidence="3">Uncharacterized protein</fullName>
    </submittedName>
</protein>
<proteinExistence type="predicted"/>
<dbReference type="Proteomes" id="UP000193622">
    <property type="component" value="Unassembled WGS sequence"/>
</dbReference>
<sequence>MSVTTKIRRRPAPAIAVVGFGAAEAFAINKVTSTPAWWWWLLLVVALIGAIGCAVLVQRAPENDAGRDDPSNKVEGPVSGGSAITQQSAGDKGQNISADNGSFAANRVDKIGDITLGGQRPTGDDPKNR</sequence>
<organism evidence="3 4">
    <name type="scientific">Mycolicibacterium iranicum</name>
    <name type="common">Mycobacterium iranicum</name>
    <dbReference type="NCBI Taxonomy" id="912594"/>
    <lineage>
        <taxon>Bacteria</taxon>
        <taxon>Bacillati</taxon>
        <taxon>Actinomycetota</taxon>
        <taxon>Actinomycetes</taxon>
        <taxon>Mycobacteriales</taxon>
        <taxon>Mycobacteriaceae</taxon>
        <taxon>Mycolicibacterium</taxon>
    </lineage>
</organism>
<keyword evidence="2" id="KW-0472">Membrane</keyword>
<feature type="compositionally biased region" description="Basic and acidic residues" evidence="1">
    <location>
        <begin position="62"/>
        <end position="72"/>
    </location>
</feature>
<evidence type="ECO:0000256" key="2">
    <source>
        <dbReference type="SAM" id="Phobius"/>
    </source>
</evidence>
<evidence type="ECO:0000313" key="4">
    <source>
        <dbReference type="Proteomes" id="UP000193622"/>
    </source>
</evidence>
<name>A0A1X1WXT5_MYCIR</name>
<dbReference type="RefSeq" id="WP_024449594.1">
    <property type="nucleotide sequence ID" value="NZ_LQPC01000016.1"/>
</dbReference>
<dbReference type="AlphaFoldDB" id="A0A1X1WXT5"/>
<gene>
    <name evidence="3" type="ORF">AWC12_03915</name>
</gene>
<keyword evidence="2" id="KW-0812">Transmembrane</keyword>
<evidence type="ECO:0000313" key="3">
    <source>
        <dbReference type="EMBL" id="ORV91445.1"/>
    </source>
</evidence>
<accession>A0A1X1WXT5</accession>
<dbReference type="EMBL" id="LQPC01000016">
    <property type="protein sequence ID" value="ORV91445.1"/>
    <property type="molecule type" value="Genomic_DNA"/>
</dbReference>
<reference evidence="3 4" key="1">
    <citation type="submission" date="2016-01" db="EMBL/GenBank/DDBJ databases">
        <title>The new phylogeny of the genus Mycobacterium.</title>
        <authorList>
            <person name="Tarcisio F."/>
            <person name="Conor M."/>
            <person name="Antonella G."/>
            <person name="Elisabetta G."/>
            <person name="Giulia F.S."/>
            <person name="Sara T."/>
            <person name="Anna F."/>
            <person name="Clotilde B."/>
            <person name="Roberto B."/>
            <person name="Veronica D.S."/>
            <person name="Fabio R."/>
            <person name="Monica P."/>
            <person name="Olivier J."/>
            <person name="Enrico T."/>
            <person name="Nicola S."/>
        </authorList>
    </citation>
    <scope>NUCLEOTIDE SEQUENCE [LARGE SCALE GENOMIC DNA]</scope>
    <source>
        <strain evidence="3 4">DSM 45541</strain>
    </source>
</reference>
<feature type="region of interest" description="Disordered" evidence="1">
    <location>
        <begin position="62"/>
        <end position="100"/>
    </location>
</feature>
<feature type="transmembrane region" description="Helical" evidence="2">
    <location>
        <begin position="37"/>
        <end position="57"/>
    </location>
</feature>
<keyword evidence="2" id="KW-1133">Transmembrane helix</keyword>
<comment type="caution">
    <text evidence="3">The sequence shown here is derived from an EMBL/GenBank/DDBJ whole genome shotgun (WGS) entry which is preliminary data.</text>
</comment>
<evidence type="ECO:0000256" key="1">
    <source>
        <dbReference type="SAM" id="MobiDB-lite"/>
    </source>
</evidence>
<feature type="compositionally biased region" description="Polar residues" evidence="1">
    <location>
        <begin position="82"/>
        <end position="100"/>
    </location>
</feature>
<feature type="region of interest" description="Disordered" evidence="1">
    <location>
        <begin position="110"/>
        <end position="129"/>
    </location>
</feature>